<dbReference type="AlphaFoldDB" id="A0AAD1ZC16"/>
<accession>A0AAD1ZC16</accession>
<proteinExistence type="predicted"/>
<protein>
    <submittedName>
        <fullName evidence="1">Uncharacterized protein</fullName>
    </submittedName>
</protein>
<reference evidence="1" key="1">
    <citation type="submission" date="2023-05" db="EMBL/GenBank/DDBJ databases">
        <authorList>
            <person name="Huff M."/>
        </authorList>
    </citation>
    <scope>NUCLEOTIDE SEQUENCE</scope>
</reference>
<dbReference type="EMBL" id="OU503043">
    <property type="protein sequence ID" value="CAI9767056.1"/>
    <property type="molecule type" value="Genomic_DNA"/>
</dbReference>
<gene>
    <name evidence="1" type="ORF">FPE_LOCUS14486</name>
</gene>
<dbReference type="Proteomes" id="UP000834106">
    <property type="component" value="Chromosome 8"/>
</dbReference>
<name>A0AAD1ZC16_9LAMI</name>
<keyword evidence="2" id="KW-1185">Reference proteome</keyword>
<evidence type="ECO:0000313" key="1">
    <source>
        <dbReference type="EMBL" id="CAI9767056.1"/>
    </source>
</evidence>
<sequence>MHTPVLEQQDRVMAEDGASDVDDVQSVRLLLLDDRYANGGTRELPESIKVFALQQFDLYGGGGFGGGGAGLGGGFGADGGGSGGIGGGAGLGGDFGASGGL</sequence>
<organism evidence="1 2">
    <name type="scientific">Fraxinus pennsylvanica</name>
    <dbReference type="NCBI Taxonomy" id="56036"/>
    <lineage>
        <taxon>Eukaryota</taxon>
        <taxon>Viridiplantae</taxon>
        <taxon>Streptophyta</taxon>
        <taxon>Embryophyta</taxon>
        <taxon>Tracheophyta</taxon>
        <taxon>Spermatophyta</taxon>
        <taxon>Magnoliopsida</taxon>
        <taxon>eudicotyledons</taxon>
        <taxon>Gunneridae</taxon>
        <taxon>Pentapetalae</taxon>
        <taxon>asterids</taxon>
        <taxon>lamiids</taxon>
        <taxon>Lamiales</taxon>
        <taxon>Oleaceae</taxon>
        <taxon>Oleeae</taxon>
        <taxon>Fraxinus</taxon>
    </lineage>
</organism>
<evidence type="ECO:0000313" key="2">
    <source>
        <dbReference type="Proteomes" id="UP000834106"/>
    </source>
</evidence>